<proteinExistence type="predicted"/>
<evidence type="ECO:0000313" key="2">
    <source>
        <dbReference type="EMBL" id="MBB3105056.1"/>
    </source>
</evidence>
<reference evidence="2 3" key="1">
    <citation type="submission" date="2020-08" db="EMBL/GenBank/DDBJ databases">
        <title>Genomic Encyclopedia of Type Strains, Phase III (KMG-III): the genomes of soil and plant-associated and newly described type strains.</title>
        <authorList>
            <person name="Whitman W."/>
        </authorList>
    </citation>
    <scope>NUCLEOTIDE SEQUENCE [LARGE SCALE GENOMIC DNA]</scope>
    <source>
        <strain evidence="2 3">CECT 4462</strain>
    </source>
</reference>
<keyword evidence="3" id="KW-1185">Reference proteome</keyword>
<dbReference type="RefSeq" id="WP_246336080.1">
    <property type="nucleotide sequence ID" value="NZ_JACHXI010000024.1"/>
</dbReference>
<evidence type="ECO:0000313" key="3">
    <source>
        <dbReference type="Proteomes" id="UP000549250"/>
    </source>
</evidence>
<dbReference type="Proteomes" id="UP000549250">
    <property type="component" value="Unassembled WGS sequence"/>
</dbReference>
<sequence>MNLYEFSQVNNNEMGVFLSRESDGETYREAYEEAQRLIRVSDEVRIAMEKVARDDSPSQAHDDQPSDLSSTPGQMAKLTTAKFAAAWGIKTAELTERLVAAGLLELKGQLLYLTDKGKEVGGEFRKGASGFYFLWLANLQLETGV</sequence>
<gene>
    <name evidence="2" type="ORF">FHR87_003490</name>
</gene>
<comment type="caution">
    <text evidence="2">The sequence shown here is derived from an EMBL/GenBank/DDBJ whole genome shotgun (WGS) entry which is preliminary data.</text>
</comment>
<dbReference type="AlphaFoldDB" id="A0A839T9B5"/>
<feature type="region of interest" description="Disordered" evidence="1">
    <location>
        <begin position="51"/>
        <end position="73"/>
    </location>
</feature>
<feature type="compositionally biased region" description="Basic and acidic residues" evidence="1">
    <location>
        <begin position="51"/>
        <end position="64"/>
    </location>
</feature>
<evidence type="ECO:0000256" key="1">
    <source>
        <dbReference type="SAM" id="MobiDB-lite"/>
    </source>
</evidence>
<organism evidence="2 3">
    <name type="scientific">Azomonas macrocytogenes</name>
    <name type="common">Azotobacter macrocytogenes</name>
    <dbReference type="NCBI Taxonomy" id="69962"/>
    <lineage>
        <taxon>Bacteria</taxon>
        <taxon>Pseudomonadati</taxon>
        <taxon>Pseudomonadota</taxon>
        <taxon>Gammaproteobacteria</taxon>
        <taxon>Pseudomonadales</taxon>
        <taxon>Pseudomonadaceae</taxon>
        <taxon>Azomonas</taxon>
    </lineage>
</organism>
<name>A0A839T9B5_AZOMA</name>
<protein>
    <submittedName>
        <fullName evidence="2">Uncharacterized protein</fullName>
    </submittedName>
</protein>
<dbReference type="EMBL" id="JACHXI010000024">
    <property type="protein sequence ID" value="MBB3105056.1"/>
    <property type="molecule type" value="Genomic_DNA"/>
</dbReference>
<accession>A0A839T9B5</accession>